<proteinExistence type="predicted"/>
<gene>
    <name evidence="2" type="ORF">PPTG_21195</name>
</gene>
<dbReference type="EMBL" id="KI669564">
    <property type="protein sequence ID" value="ETN19945.1"/>
    <property type="molecule type" value="Genomic_DNA"/>
</dbReference>
<dbReference type="GeneID" id="20189794"/>
<keyword evidence="1" id="KW-0732">Signal</keyword>
<name>W2R601_PHYN3</name>
<feature type="signal peptide" evidence="1">
    <location>
        <begin position="1"/>
        <end position="23"/>
    </location>
</feature>
<protein>
    <submittedName>
        <fullName evidence="2">Uncharacterized protein</fullName>
    </submittedName>
</protein>
<evidence type="ECO:0000256" key="1">
    <source>
        <dbReference type="SAM" id="SignalP"/>
    </source>
</evidence>
<reference evidence="2 3" key="2">
    <citation type="submission" date="2013-11" db="EMBL/GenBank/DDBJ databases">
        <title>The Genome Sequence of Phytophthora parasitica INRA-310.</title>
        <authorList>
            <consortium name="The Broad Institute Genomics Platform"/>
            <person name="Russ C."/>
            <person name="Tyler B."/>
            <person name="Panabieres F."/>
            <person name="Shan W."/>
            <person name="Tripathy S."/>
            <person name="Grunwald N."/>
            <person name="Machado M."/>
            <person name="Johnson C.S."/>
            <person name="Arredondo F."/>
            <person name="Hong C."/>
            <person name="Coffey M."/>
            <person name="Young S.K."/>
            <person name="Zeng Q."/>
            <person name="Gargeya S."/>
            <person name="Fitzgerald M."/>
            <person name="Abouelleil A."/>
            <person name="Alvarado L."/>
            <person name="Chapman S.B."/>
            <person name="Gainer-Dewar J."/>
            <person name="Goldberg J."/>
            <person name="Griggs A."/>
            <person name="Gujja S."/>
            <person name="Hansen M."/>
            <person name="Howarth C."/>
            <person name="Imamovic A."/>
            <person name="Ireland A."/>
            <person name="Larimer J."/>
            <person name="McCowan C."/>
            <person name="Murphy C."/>
            <person name="Pearson M."/>
            <person name="Poon T.W."/>
            <person name="Priest M."/>
            <person name="Roberts A."/>
            <person name="Saif S."/>
            <person name="Shea T."/>
            <person name="Sykes S."/>
            <person name="Wortman J."/>
            <person name="Nusbaum C."/>
            <person name="Birren B."/>
        </authorList>
    </citation>
    <scope>NUCLEOTIDE SEQUENCE [LARGE SCALE GENOMIC DNA]</scope>
    <source>
        <strain evidence="2 3">INRA-310</strain>
    </source>
</reference>
<dbReference type="VEuPathDB" id="FungiDB:PPTG_21195"/>
<accession>W2R601</accession>
<reference evidence="3" key="1">
    <citation type="submission" date="2011-12" db="EMBL/GenBank/DDBJ databases">
        <authorList>
            <consortium name="The Broad Institute Genome Sequencing Platform"/>
            <person name="Russ C."/>
            <person name="Tyler B."/>
            <person name="Panabieres F."/>
            <person name="Shan W."/>
            <person name="Tripathy S."/>
            <person name="Grunwald N."/>
            <person name="Machado M."/>
            <person name="Young S.K."/>
            <person name="Zeng Q."/>
            <person name="Gargeya S."/>
            <person name="Fitzgerald M."/>
            <person name="Haas B."/>
            <person name="Abouelleil A."/>
            <person name="Alvarado L."/>
            <person name="Arachchi H.M."/>
            <person name="Berlin A."/>
            <person name="Chapman S.B."/>
            <person name="Gearin G."/>
            <person name="Goldberg J."/>
            <person name="Griggs A."/>
            <person name="Gujja S."/>
            <person name="Hansen M."/>
            <person name="Heiman D."/>
            <person name="Howarth C."/>
            <person name="Larimer J."/>
            <person name="Lui A."/>
            <person name="MacDonald P.J.P."/>
            <person name="McCowen C."/>
            <person name="Montmayeur A."/>
            <person name="Murphy C."/>
            <person name="Neiman D."/>
            <person name="Pearson M."/>
            <person name="Priest M."/>
            <person name="Roberts A."/>
            <person name="Saif S."/>
            <person name="Shea T."/>
            <person name="Sisk P."/>
            <person name="Stolte C."/>
            <person name="Sykes S."/>
            <person name="Wortman J."/>
            <person name="Nusbaum C."/>
            <person name="Birren B."/>
        </authorList>
    </citation>
    <scope>NUCLEOTIDE SEQUENCE [LARGE SCALE GENOMIC DNA]</scope>
    <source>
        <strain evidence="3">INRA-310</strain>
    </source>
</reference>
<dbReference type="OMA" id="FKFRMAN"/>
<dbReference type="RefSeq" id="XP_008894696.1">
    <property type="nucleotide sequence ID" value="XM_008896448.1"/>
</dbReference>
<evidence type="ECO:0000313" key="2">
    <source>
        <dbReference type="EMBL" id="ETN19945.1"/>
    </source>
</evidence>
<dbReference type="AlphaFoldDB" id="W2R601"/>
<feature type="chain" id="PRO_5004823905" evidence="1">
    <location>
        <begin position="24"/>
        <end position="63"/>
    </location>
</feature>
<sequence length="63" mass="7172">MLLRETVSVVHLLFLFLNLSSDGEHALGNFPFVLNYIIFKFRMANQFTDLINESPKASLEVGN</sequence>
<dbReference type="Proteomes" id="UP000018817">
    <property type="component" value="Unassembled WGS sequence"/>
</dbReference>
<evidence type="ECO:0000313" key="3">
    <source>
        <dbReference type="Proteomes" id="UP000018817"/>
    </source>
</evidence>
<organism evidence="2 3">
    <name type="scientific">Phytophthora nicotianae (strain INRA-310)</name>
    <name type="common">Phytophthora parasitica</name>
    <dbReference type="NCBI Taxonomy" id="761204"/>
    <lineage>
        <taxon>Eukaryota</taxon>
        <taxon>Sar</taxon>
        <taxon>Stramenopiles</taxon>
        <taxon>Oomycota</taxon>
        <taxon>Peronosporomycetes</taxon>
        <taxon>Peronosporales</taxon>
        <taxon>Peronosporaceae</taxon>
        <taxon>Phytophthora</taxon>
    </lineage>
</organism>